<dbReference type="InterPro" id="IPR011335">
    <property type="entry name" value="Restrct_endonuc-II-like"/>
</dbReference>
<dbReference type="InterPro" id="IPR008538">
    <property type="entry name" value="Uma2"/>
</dbReference>
<dbReference type="CDD" id="cd06260">
    <property type="entry name" value="DUF820-like"/>
    <property type="match status" value="1"/>
</dbReference>
<dbReference type="AlphaFoldDB" id="A0A9W6NTQ4"/>
<dbReference type="EMBL" id="BSFP01000169">
    <property type="protein sequence ID" value="GLL08651.1"/>
    <property type="molecule type" value="Genomic_DNA"/>
</dbReference>
<sequence length="177" mass="18870">MPPIPSLDDLTAMMAADRYGHRYEMSPEGALSIMPPPGYAHATIATRIMLWLAAAGIPADRLSQAVGLRIPGPNGTTGGRIPDLVVWSRAQLDGVWLPVADVLLVIEIISPGSVGADTVDKVTEYAGAGIPQYWTVAQDGSQAVTMHRLVDDRYQVTASTPLAWVLNTTVSEHLDLG</sequence>
<name>A0A9W6NTQ4_9ACTN</name>
<reference evidence="2" key="1">
    <citation type="journal article" date="2014" name="Int. J. Syst. Evol. Microbiol.">
        <title>Complete genome sequence of Corynebacterium casei LMG S-19264T (=DSM 44701T), isolated from a smear-ripened cheese.</title>
        <authorList>
            <consortium name="US DOE Joint Genome Institute (JGI-PGF)"/>
            <person name="Walter F."/>
            <person name="Albersmeier A."/>
            <person name="Kalinowski J."/>
            <person name="Ruckert C."/>
        </authorList>
    </citation>
    <scope>NUCLEOTIDE SEQUENCE</scope>
    <source>
        <strain evidence="2">VKM Ac-1321</strain>
    </source>
</reference>
<dbReference type="InterPro" id="IPR012296">
    <property type="entry name" value="Nuclease_put_TT1808"/>
</dbReference>
<organism evidence="2 3">
    <name type="scientific">Dactylosporangium matsuzakiense</name>
    <dbReference type="NCBI Taxonomy" id="53360"/>
    <lineage>
        <taxon>Bacteria</taxon>
        <taxon>Bacillati</taxon>
        <taxon>Actinomycetota</taxon>
        <taxon>Actinomycetes</taxon>
        <taxon>Micromonosporales</taxon>
        <taxon>Micromonosporaceae</taxon>
        <taxon>Dactylosporangium</taxon>
    </lineage>
</organism>
<protein>
    <recommendedName>
        <fullName evidence="1">Putative restriction endonuclease domain-containing protein</fullName>
    </recommendedName>
</protein>
<evidence type="ECO:0000259" key="1">
    <source>
        <dbReference type="Pfam" id="PF05685"/>
    </source>
</evidence>
<comment type="caution">
    <text evidence="2">The sequence shown here is derived from an EMBL/GenBank/DDBJ whole genome shotgun (WGS) entry which is preliminary data.</text>
</comment>
<accession>A0A9W6NTQ4</accession>
<dbReference type="SUPFAM" id="SSF52980">
    <property type="entry name" value="Restriction endonuclease-like"/>
    <property type="match status" value="1"/>
</dbReference>
<dbReference type="Proteomes" id="UP001143480">
    <property type="component" value="Unassembled WGS sequence"/>
</dbReference>
<dbReference type="Gene3D" id="3.90.1570.10">
    <property type="entry name" value="tt1808, chain A"/>
    <property type="match status" value="1"/>
</dbReference>
<proteinExistence type="predicted"/>
<reference evidence="2" key="2">
    <citation type="submission" date="2023-01" db="EMBL/GenBank/DDBJ databases">
        <authorList>
            <person name="Sun Q."/>
            <person name="Evtushenko L."/>
        </authorList>
    </citation>
    <scope>NUCLEOTIDE SEQUENCE</scope>
    <source>
        <strain evidence="2">VKM Ac-1321</strain>
    </source>
</reference>
<dbReference type="PANTHER" id="PTHR35400:SF3">
    <property type="entry name" value="SLL1072 PROTEIN"/>
    <property type="match status" value="1"/>
</dbReference>
<evidence type="ECO:0000313" key="2">
    <source>
        <dbReference type="EMBL" id="GLL08651.1"/>
    </source>
</evidence>
<gene>
    <name evidence="2" type="ORF">GCM10017581_104180</name>
</gene>
<dbReference type="Pfam" id="PF05685">
    <property type="entry name" value="Uma2"/>
    <property type="match status" value="1"/>
</dbReference>
<keyword evidence="3" id="KW-1185">Reference proteome</keyword>
<dbReference type="PANTHER" id="PTHR35400">
    <property type="entry name" value="SLR1083 PROTEIN"/>
    <property type="match status" value="1"/>
</dbReference>
<feature type="domain" description="Putative restriction endonuclease" evidence="1">
    <location>
        <begin position="17"/>
        <end position="166"/>
    </location>
</feature>
<evidence type="ECO:0000313" key="3">
    <source>
        <dbReference type="Proteomes" id="UP001143480"/>
    </source>
</evidence>